<dbReference type="EMBL" id="JAVREJ010000003">
    <property type="protein sequence ID" value="MDT0349359.1"/>
    <property type="molecule type" value="Genomic_DNA"/>
</dbReference>
<protein>
    <recommendedName>
        <fullName evidence="11">ATP-dependent DNA helicase RecQ</fullName>
        <ecNumber evidence="10">5.6.2.4</ecNumber>
    </recommendedName>
    <alternativeName>
        <fullName evidence="12">DNA 3'-5' helicase RecQ</fullName>
    </alternativeName>
</protein>
<dbReference type="Pfam" id="PF00271">
    <property type="entry name" value="Helicase_C"/>
    <property type="match status" value="1"/>
</dbReference>
<gene>
    <name evidence="16" type="ORF">RM445_07440</name>
</gene>
<dbReference type="SMART" id="SM00487">
    <property type="entry name" value="DEXDc"/>
    <property type="match status" value="1"/>
</dbReference>
<name>A0ABU2N9M4_9PSEU</name>
<dbReference type="GO" id="GO:0016787">
    <property type="term" value="F:hydrolase activity"/>
    <property type="evidence" value="ECO:0007669"/>
    <property type="project" value="UniProtKB-KW"/>
</dbReference>
<dbReference type="PROSITE" id="PS00690">
    <property type="entry name" value="DEAH_ATP_HELICASE"/>
    <property type="match status" value="1"/>
</dbReference>
<evidence type="ECO:0000256" key="8">
    <source>
        <dbReference type="ARBA" id="ARBA00023235"/>
    </source>
</evidence>
<evidence type="ECO:0000313" key="16">
    <source>
        <dbReference type="EMBL" id="MDT0349359.1"/>
    </source>
</evidence>
<dbReference type="EC" id="5.6.2.4" evidence="10"/>
<dbReference type="InterPro" id="IPR014001">
    <property type="entry name" value="Helicase_ATP-bd"/>
</dbReference>
<evidence type="ECO:0000256" key="3">
    <source>
        <dbReference type="ARBA" id="ARBA00022741"/>
    </source>
</evidence>
<feature type="domain" description="Helicase C-terminal" evidence="15">
    <location>
        <begin position="226"/>
        <end position="381"/>
    </location>
</feature>
<evidence type="ECO:0000313" key="17">
    <source>
        <dbReference type="Proteomes" id="UP001183202"/>
    </source>
</evidence>
<evidence type="ECO:0000256" key="11">
    <source>
        <dbReference type="ARBA" id="ARBA00044535"/>
    </source>
</evidence>
<dbReference type="PROSITE" id="PS51194">
    <property type="entry name" value="HELICASE_CTER"/>
    <property type="match status" value="1"/>
</dbReference>
<dbReference type="SUPFAM" id="SSF52540">
    <property type="entry name" value="P-loop containing nucleoside triphosphate hydrolases"/>
    <property type="match status" value="1"/>
</dbReference>
<evidence type="ECO:0000256" key="4">
    <source>
        <dbReference type="ARBA" id="ARBA00022801"/>
    </source>
</evidence>
<keyword evidence="17" id="KW-1185">Reference proteome</keyword>
<keyword evidence="5 16" id="KW-0347">Helicase</keyword>
<evidence type="ECO:0000259" key="15">
    <source>
        <dbReference type="PROSITE" id="PS51194"/>
    </source>
</evidence>
<dbReference type="Pfam" id="PF00270">
    <property type="entry name" value="DEAD"/>
    <property type="match status" value="1"/>
</dbReference>
<keyword evidence="8" id="KW-0413">Isomerase</keyword>
<sequence>MTRRSRAELCRIAEETFGWTQLRPEQLEAMEPVTDGRDVLAVLPTGAGKSAIYQVPALLLDGPTVVVSPLIALQRDQREGLAGTDAPDAVVINSAQRAAQTRRAWDKLRDGTAEYVFLSPEQLANDEIVDTLRAAGVSLFVVDEAHCVSEWGHDFRPEYLRLGTVIERLGHPPVVTLTATAAPPTRDDIVARLGLREPAQVVASFDRPNLHLTAHLFHDDDMRRAEVVERAVELSPSGTGLVYCATRKDTVAYADALRARDIRAAAYHAGMKGADRDAVHARFLDGDLDVVVATSAFGMGIDKPDVRFVLHAASPASLDSYYQEIGRAGRDGEPAEVALLHHASDLNLQRFLTSRRPKPDALRAVLGALSPGEPLTPKELRSGAGLGPARVTSALNLLEQAGAVRTDAKGRVHRGELPAGDAVERAGEIAERQRQVVRSRIEMMRGYAETTDCRRRLLLGYFGEQVADPCGHCDSCEAGTARAPDPADDGAAAQDGLDSRTTVRHPEWGEGVVMSTEPDRVTVLFAEYGYKTLSLDAVRQNDLLEPVGQG</sequence>
<evidence type="ECO:0000256" key="2">
    <source>
        <dbReference type="ARBA" id="ARBA00022723"/>
    </source>
</evidence>
<dbReference type="InterPro" id="IPR032284">
    <property type="entry name" value="RecQ_Zn-bd"/>
</dbReference>
<dbReference type="PANTHER" id="PTHR13710:SF105">
    <property type="entry name" value="ATP-DEPENDENT DNA HELICASE Q1"/>
    <property type="match status" value="1"/>
</dbReference>
<dbReference type="PROSITE" id="PS51192">
    <property type="entry name" value="HELICASE_ATP_BIND_1"/>
    <property type="match status" value="1"/>
</dbReference>
<dbReference type="InterPro" id="IPR002464">
    <property type="entry name" value="DNA/RNA_helicase_DEAH_CS"/>
</dbReference>
<dbReference type="Gene3D" id="3.40.50.300">
    <property type="entry name" value="P-loop containing nucleotide triphosphate hydrolases"/>
    <property type="match status" value="2"/>
</dbReference>
<keyword evidence="4 16" id="KW-0378">Hydrolase</keyword>
<comment type="similarity">
    <text evidence="1">Belongs to the helicase family. RecQ subfamily.</text>
</comment>
<evidence type="ECO:0000256" key="9">
    <source>
        <dbReference type="ARBA" id="ARBA00034617"/>
    </source>
</evidence>
<dbReference type="SUPFAM" id="SSF46785">
    <property type="entry name" value="Winged helix' DNA-binding domain"/>
    <property type="match status" value="1"/>
</dbReference>
<dbReference type="CDD" id="cd17920">
    <property type="entry name" value="DEXHc_RecQ"/>
    <property type="match status" value="1"/>
</dbReference>
<dbReference type="Proteomes" id="UP001183202">
    <property type="component" value="Unassembled WGS sequence"/>
</dbReference>
<comment type="catalytic activity">
    <reaction evidence="9">
        <text>Couples ATP hydrolysis with the unwinding of duplex DNA by translocating in the 3'-5' direction.</text>
        <dbReference type="EC" id="5.6.2.4"/>
    </reaction>
</comment>
<dbReference type="InterPro" id="IPR036388">
    <property type="entry name" value="WH-like_DNA-bd_sf"/>
</dbReference>
<keyword evidence="3" id="KW-0547">Nucleotide-binding</keyword>
<dbReference type="InterPro" id="IPR027417">
    <property type="entry name" value="P-loop_NTPase"/>
</dbReference>
<feature type="region of interest" description="Disordered" evidence="13">
    <location>
        <begin position="480"/>
        <end position="504"/>
    </location>
</feature>
<evidence type="ECO:0000259" key="14">
    <source>
        <dbReference type="PROSITE" id="PS51192"/>
    </source>
</evidence>
<dbReference type="InterPro" id="IPR004589">
    <property type="entry name" value="DNA_helicase_ATP-dep_RecQ"/>
</dbReference>
<dbReference type="InterPro" id="IPR036390">
    <property type="entry name" value="WH_DNA-bd_sf"/>
</dbReference>
<evidence type="ECO:0000256" key="7">
    <source>
        <dbReference type="ARBA" id="ARBA00023125"/>
    </source>
</evidence>
<evidence type="ECO:0000256" key="10">
    <source>
        <dbReference type="ARBA" id="ARBA00034808"/>
    </source>
</evidence>
<dbReference type="Pfam" id="PF16124">
    <property type="entry name" value="RecQ_Zn_bind"/>
    <property type="match status" value="1"/>
</dbReference>
<keyword evidence="6" id="KW-0067">ATP-binding</keyword>
<dbReference type="NCBIfam" id="TIGR00614">
    <property type="entry name" value="recQ_fam"/>
    <property type="match status" value="1"/>
</dbReference>
<dbReference type="Gene3D" id="1.10.10.10">
    <property type="entry name" value="Winged helix-like DNA-binding domain superfamily/Winged helix DNA-binding domain"/>
    <property type="match status" value="1"/>
</dbReference>
<evidence type="ECO:0000256" key="6">
    <source>
        <dbReference type="ARBA" id="ARBA00022840"/>
    </source>
</evidence>
<keyword evidence="7" id="KW-0238">DNA-binding</keyword>
<feature type="compositionally biased region" description="Low complexity" evidence="13">
    <location>
        <begin position="480"/>
        <end position="496"/>
    </location>
</feature>
<organism evidence="16 17">
    <name type="scientific">Pseudonocardia charpentierae</name>
    <dbReference type="NCBI Taxonomy" id="3075545"/>
    <lineage>
        <taxon>Bacteria</taxon>
        <taxon>Bacillati</taxon>
        <taxon>Actinomycetota</taxon>
        <taxon>Actinomycetes</taxon>
        <taxon>Pseudonocardiales</taxon>
        <taxon>Pseudonocardiaceae</taxon>
        <taxon>Pseudonocardia</taxon>
    </lineage>
</organism>
<dbReference type="InterPro" id="IPR011545">
    <property type="entry name" value="DEAD/DEAH_box_helicase_dom"/>
</dbReference>
<accession>A0ABU2N9M4</accession>
<dbReference type="PANTHER" id="PTHR13710">
    <property type="entry name" value="DNA HELICASE RECQ FAMILY MEMBER"/>
    <property type="match status" value="1"/>
</dbReference>
<evidence type="ECO:0000256" key="13">
    <source>
        <dbReference type="SAM" id="MobiDB-lite"/>
    </source>
</evidence>
<evidence type="ECO:0000256" key="1">
    <source>
        <dbReference type="ARBA" id="ARBA00005446"/>
    </source>
</evidence>
<evidence type="ECO:0000256" key="12">
    <source>
        <dbReference type="ARBA" id="ARBA00044550"/>
    </source>
</evidence>
<dbReference type="RefSeq" id="WP_311555374.1">
    <property type="nucleotide sequence ID" value="NZ_JAVREJ010000003.1"/>
</dbReference>
<keyword evidence="2" id="KW-0479">Metal-binding</keyword>
<dbReference type="InterPro" id="IPR001650">
    <property type="entry name" value="Helicase_C-like"/>
</dbReference>
<evidence type="ECO:0000256" key="5">
    <source>
        <dbReference type="ARBA" id="ARBA00022806"/>
    </source>
</evidence>
<proteinExistence type="inferred from homology"/>
<dbReference type="GO" id="GO:0003678">
    <property type="term" value="F:DNA helicase activity"/>
    <property type="evidence" value="ECO:0007669"/>
    <property type="project" value="UniProtKB-EC"/>
</dbReference>
<comment type="caution">
    <text evidence="16">The sequence shown here is derived from an EMBL/GenBank/DDBJ whole genome shotgun (WGS) entry which is preliminary data.</text>
</comment>
<reference evidence="17" key="1">
    <citation type="submission" date="2023-07" db="EMBL/GenBank/DDBJ databases">
        <title>30 novel species of actinomycetes from the DSMZ collection.</title>
        <authorList>
            <person name="Nouioui I."/>
        </authorList>
    </citation>
    <scope>NUCLEOTIDE SEQUENCE [LARGE SCALE GENOMIC DNA]</scope>
    <source>
        <strain evidence="17">DSM 45834</strain>
    </source>
</reference>
<feature type="domain" description="Helicase ATP-binding" evidence="14">
    <location>
        <begin position="30"/>
        <end position="199"/>
    </location>
</feature>
<dbReference type="SMART" id="SM00490">
    <property type="entry name" value="HELICc"/>
    <property type="match status" value="1"/>
</dbReference>